<evidence type="ECO:0000313" key="15">
    <source>
        <dbReference type="RefSeq" id="XP_022954106.1"/>
    </source>
</evidence>
<dbReference type="KEGG" id="cmos:111456471"/>
<feature type="domain" description="Cation/H(+) antiporter C-terminal" evidence="13">
    <location>
        <begin position="644"/>
        <end position="788"/>
    </location>
</feature>
<gene>
    <name evidence="15" type="primary">LOC111456471</name>
</gene>
<feature type="transmembrane region" description="Helical" evidence="10">
    <location>
        <begin position="51"/>
        <end position="71"/>
    </location>
</feature>
<evidence type="ECO:0000256" key="5">
    <source>
        <dbReference type="ARBA" id="ARBA00022958"/>
    </source>
</evidence>
<dbReference type="AlphaFoldDB" id="A0A6J1GPY8"/>
<dbReference type="RefSeq" id="XP_022954106.1">
    <property type="nucleotide sequence ID" value="XM_023098338.1"/>
</dbReference>
<keyword evidence="6 10" id="KW-1133">Transmembrane helix</keyword>
<name>A0A6J1GPY8_CUCMO</name>
<evidence type="ECO:0000259" key="12">
    <source>
        <dbReference type="Pfam" id="PF23256"/>
    </source>
</evidence>
<dbReference type="PANTHER" id="PTHR32468:SF17">
    <property type="entry name" value="CATION_H(+) ANTIPORTER 4"/>
    <property type="match status" value="1"/>
</dbReference>
<dbReference type="InterPro" id="IPR006153">
    <property type="entry name" value="Cation/H_exchanger_TM"/>
</dbReference>
<dbReference type="SMR" id="A0A6J1GPY8"/>
<evidence type="ECO:0000256" key="3">
    <source>
        <dbReference type="ARBA" id="ARBA00022538"/>
    </source>
</evidence>
<proteinExistence type="inferred from homology"/>
<dbReference type="InterPro" id="IPR057290">
    <property type="entry name" value="CHX17_C"/>
</dbReference>
<feature type="domain" description="Cation/H+ exchanger transmembrane" evidence="11">
    <location>
        <begin position="63"/>
        <end position="447"/>
    </location>
</feature>
<keyword evidence="5" id="KW-0630">Potassium</keyword>
<dbReference type="Gene3D" id="1.20.1530.20">
    <property type="match status" value="1"/>
</dbReference>
<protein>
    <submittedName>
        <fullName evidence="15">Cation/H(+) antiporter 4-like</fullName>
    </submittedName>
</protein>
<evidence type="ECO:0000256" key="2">
    <source>
        <dbReference type="ARBA" id="ARBA00022448"/>
    </source>
</evidence>
<dbReference type="Pfam" id="PF23256">
    <property type="entry name" value="CHX17_2nd"/>
    <property type="match status" value="1"/>
</dbReference>
<keyword evidence="7" id="KW-0406">Ion transport</keyword>
<sequence length="796" mass="88047">MASNFTIYQEIMTANNGNFITLCMSFPPKASSNGIWDYVSGSSDTLRSSPLPLLECQMLIIFIIVTILHFFLHVFGIPVFVSQMIAGLILGSSWKGYSISFDNFKEYLFPIASQDILGLLSGFGYTLFVFLVGVRMDLNVVKKSGKQPLIGGVLSVVISAIIGSITAFSLSRVDKRGELINMEYIAAAQSFTSFAVVHYLLDHLKILNSEVGRLALSTTIVADLTSLSISFIATFIRSVQIHGVLKASMSFTSTIGSIVFVLFIFRPAMLRIARSTPNGRPVNDIYIGIIVLLVFVSISTHVTIGRSAYSAPFILGLVVPEGPPLGTSLVNRLDGIITSVFVPLFVTINVMKADLSFLTYSTKFLARSTIVIIMTTVAKMIASVGTSLYFKMSSYDALAFGFIMSSKGIIELVGSSFFYDSKALTGQTYSVMVIDILFFSTLVPMLVKCVYNPSRKYAHYKRKNILNLKLDAELRILGCFHTQEDVSVVLNLLHALYPTEESPVLLYTLHLVELVGRSSPVFISHELHEQKGASEEMISDNILQMLRKYGRSNVVSIEAFTAIAPKRLMHDDICTVAINKLTSLVILPFHRRWTREGIVESEDNAIRALNCHVLELAPCSVGILIDRGYLSSYHSFEHSNTSLLQVAMVFIGGQDDREAFSLARRMIKEMNTAQLTVIRLLAEDDNISYWETVLDTELLNDVRYSFVGGKAVRYMEMQADEGSNTAAIIRSIGDSYDLVIVGRRGGVESPQTSGLMEWNEFPELGIIGDMLASADFHCKASTLVIQQQQQCSFYGQ</sequence>
<evidence type="ECO:0000313" key="14">
    <source>
        <dbReference type="Proteomes" id="UP000504609"/>
    </source>
</evidence>
<evidence type="ECO:0000259" key="13">
    <source>
        <dbReference type="Pfam" id="PF23259"/>
    </source>
</evidence>
<dbReference type="GeneID" id="111456471"/>
<evidence type="ECO:0000259" key="11">
    <source>
        <dbReference type="Pfam" id="PF00999"/>
    </source>
</evidence>
<keyword evidence="14" id="KW-1185">Reference proteome</keyword>
<feature type="transmembrane region" description="Helical" evidence="10">
    <location>
        <begin position="116"/>
        <end position="136"/>
    </location>
</feature>
<keyword evidence="2" id="KW-0813">Transport</keyword>
<reference evidence="15" key="1">
    <citation type="submission" date="2025-08" db="UniProtKB">
        <authorList>
            <consortium name="RefSeq"/>
        </authorList>
    </citation>
    <scope>IDENTIFICATION</scope>
    <source>
        <tissue evidence="15">Young leaves</tissue>
    </source>
</reference>
<dbReference type="GO" id="GO:0016020">
    <property type="term" value="C:membrane"/>
    <property type="evidence" value="ECO:0007669"/>
    <property type="project" value="UniProtKB-SubCell"/>
</dbReference>
<dbReference type="GO" id="GO:1902600">
    <property type="term" value="P:proton transmembrane transport"/>
    <property type="evidence" value="ECO:0007669"/>
    <property type="project" value="InterPro"/>
</dbReference>
<evidence type="ECO:0000256" key="8">
    <source>
        <dbReference type="ARBA" id="ARBA00023136"/>
    </source>
</evidence>
<evidence type="ECO:0000256" key="7">
    <source>
        <dbReference type="ARBA" id="ARBA00023065"/>
    </source>
</evidence>
<feature type="transmembrane region" description="Helical" evidence="10">
    <location>
        <begin position="182"/>
        <end position="201"/>
    </location>
</feature>
<comment type="subcellular location">
    <subcellularLocation>
        <location evidence="1">Membrane</location>
        <topology evidence="1">Multi-pass membrane protein</topology>
    </subcellularLocation>
</comment>
<dbReference type="Pfam" id="PF23259">
    <property type="entry name" value="CHX17_C"/>
    <property type="match status" value="1"/>
</dbReference>
<accession>A0A6J1GPY8</accession>
<dbReference type="InterPro" id="IPR050794">
    <property type="entry name" value="CPA2_transporter"/>
</dbReference>
<evidence type="ECO:0000256" key="1">
    <source>
        <dbReference type="ARBA" id="ARBA00004141"/>
    </source>
</evidence>
<dbReference type="GO" id="GO:0015297">
    <property type="term" value="F:antiporter activity"/>
    <property type="evidence" value="ECO:0007669"/>
    <property type="project" value="InterPro"/>
</dbReference>
<keyword evidence="8 10" id="KW-0472">Membrane</keyword>
<feature type="transmembrane region" description="Helical" evidence="10">
    <location>
        <begin position="370"/>
        <end position="390"/>
    </location>
</feature>
<dbReference type="Pfam" id="PF00999">
    <property type="entry name" value="Na_H_Exchanger"/>
    <property type="match status" value="1"/>
</dbReference>
<feature type="transmembrane region" description="Helical" evidence="10">
    <location>
        <begin position="148"/>
        <end position="170"/>
    </location>
</feature>
<keyword evidence="3" id="KW-0633">Potassium transport</keyword>
<organism evidence="14 15">
    <name type="scientific">Cucurbita moschata</name>
    <name type="common">Winter crookneck squash</name>
    <name type="synonym">Cucurbita pepo var. moschata</name>
    <dbReference type="NCBI Taxonomy" id="3662"/>
    <lineage>
        <taxon>Eukaryota</taxon>
        <taxon>Viridiplantae</taxon>
        <taxon>Streptophyta</taxon>
        <taxon>Embryophyta</taxon>
        <taxon>Tracheophyta</taxon>
        <taxon>Spermatophyta</taxon>
        <taxon>Magnoliopsida</taxon>
        <taxon>eudicotyledons</taxon>
        <taxon>Gunneridae</taxon>
        <taxon>Pentapetalae</taxon>
        <taxon>rosids</taxon>
        <taxon>fabids</taxon>
        <taxon>Cucurbitales</taxon>
        <taxon>Cucurbitaceae</taxon>
        <taxon>Cucurbiteae</taxon>
        <taxon>Cucurbita</taxon>
    </lineage>
</organism>
<keyword evidence="4 10" id="KW-0812">Transmembrane</keyword>
<evidence type="ECO:0000256" key="10">
    <source>
        <dbReference type="SAM" id="Phobius"/>
    </source>
</evidence>
<feature type="domain" description="Cation/H(+) antiporter central" evidence="12">
    <location>
        <begin position="505"/>
        <end position="629"/>
    </location>
</feature>
<feature type="transmembrane region" description="Helical" evidence="10">
    <location>
        <begin position="285"/>
        <end position="304"/>
    </location>
</feature>
<feature type="transmembrane region" description="Helical" evidence="10">
    <location>
        <begin position="431"/>
        <end position="451"/>
    </location>
</feature>
<dbReference type="GO" id="GO:0006885">
    <property type="term" value="P:regulation of pH"/>
    <property type="evidence" value="ECO:0007669"/>
    <property type="project" value="TreeGrafter"/>
</dbReference>
<dbReference type="InterPro" id="IPR057291">
    <property type="entry name" value="CHX17_2nd"/>
</dbReference>
<dbReference type="PANTHER" id="PTHR32468">
    <property type="entry name" value="CATION/H + ANTIPORTER"/>
    <property type="match status" value="1"/>
</dbReference>
<dbReference type="Proteomes" id="UP000504609">
    <property type="component" value="Unplaced"/>
</dbReference>
<feature type="transmembrane region" description="Helical" evidence="10">
    <location>
        <begin position="397"/>
        <end position="419"/>
    </location>
</feature>
<evidence type="ECO:0000256" key="4">
    <source>
        <dbReference type="ARBA" id="ARBA00022692"/>
    </source>
</evidence>
<evidence type="ECO:0000256" key="6">
    <source>
        <dbReference type="ARBA" id="ARBA00022989"/>
    </source>
</evidence>
<feature type="transmembrane region" description="Helical" evidence="10">
    <location>
        <begin position="213"/>
        <end position="236"/>
    </location>
</feature>
<dbReference type="GO" id="GO:0012505">
    <property type="term" value="C:endomembrane system"/>
    <property type="evidence" value="ECO:0007669"/>
    <property type="project" value="TreeGrafter"/>
</dbReference>
<evidence type="ECO:0000256" key="9">
    <source>
        <dbReference type="ARBA" id="ARBA00038341"/>
    </source>
</evidence>
<dbReference type="InterPro" id="IPR038770">
    <property type="entry name" value="Na+/solute_symporter_sf"/>
</dbReference>
<feature type="transmembrane region" description="Helical" evidence="10">
    <location>
        <begin position="243"/>
        <end position="265"/>
    </location>
</feature>
<dbReference type="GO" id="GO:0006813">
    <property type="term" value="P:potassium ion transport"/>
    <property type="evidence" value="ECO:0007669"/>
    <property type="project" value="UniProtKB-KW"/>
</dbReference>
<comment type="similarity">
    <text evidence="9">Belongs to the monovalent cation:proton antiporter 2 (CPA2) transporter (TC 2.A.37) family. CHX (TC 2.A.37.4) subfamily.</text>
</comment>